<accession>A0A420DRN2</accession>
<dbReference type="SUPFAM" id="SSF47413">
    <property type="entry name" value="lambda repressor-like DNA-binding domains"/>
    <property type="match status" value="1"/>
</dbReference>
<dbReference type="CDD" id="cd00093">
    <property type="entry name" value="HTH_XRE"/>
    <property type="match status" value="1"/>
</dbReference>
<dbReference type="RefSeq" id="WP_025063782.1">
    <property type="nucleotide sequence ID" value="NZ_RAQK01000001.1"/>
</dbReference>
<comment type="caution">
    <text evidence="2">The sequence shown here is derived from an EMBL/GenBank/DDBJ whole genome shotgun (WGS) entry which is preliminary data.</text>
</comment>
<evidence type="ECO:0000313" key="3">
    <source>
        <dbReference type="Proteomes" id="UP000284407"/>
    </source>
</evidence>
<dbReference type="EMBL" id="RAQK01000001">
    <property type="protein sequence ID" value="RKE96848.1"/>
    <property type="molecule type" value="Genomic_DNA"/>
</dbReference>
<dbReference type="Pfam" id="PF13560">
    <property type="entry name" value="HTH_31"/>
    <property type="match status" value="1"/>
</dbReference>
<feature type="domain" description="HTH cro/C1-type" evidence="1">
    <location>
        <begin position="36"/>
        <end position="91"/>
    </location>
</feature>
<dbReference type="PROSITE" id="PS50943">
    <property type="entry name" value="HTH_CROC1"/>
    <property type="match status" value="1"/>
</dbReference>
<keyword evidence="3" id="KW-1185">Reference proteome</keyword>
<evidence type="ECO:0000259" key="1">
    <source>
        <dbReference type="PROSITE" id="PS50943"/>
    </source>
</evidence>
<dbReference type="SMART" id="SM00530">
    <property type="entry name" value="HTH_XRE"/>
    <property type="match status" value="1"/>
</dbReference>
<sequence>MSKKPISFRERMNLARPDVLARQKRNRRKSAIAIQLRVLRDAQGMTQADVAQATGMTIQYIERMESLVGLLPSIEDLERFAVVCGGRIEVVISPDKSDRLTDTSDNSSWE</sequence>
<protein>
    <submittedName>
        <fullName evidence="2">Xre family transcriptional regulator</fullName>
    </submittedName>
</protein>
<dbReference type="InterPro" id="IPR001387">
    <property type="entry name" value="Cro/C1-type_HTH"/>
</dbReference>
<dbReference type="Proteomes" id="UP000284407">
    <property type="component" value="Unassembled WGS sequence"/>
</dbReference>
<reference evidence="2 3" key="1">
    <citation type="submission" date="2018-09" db="EMBL/GenBank/DDBJ databases">
        <title>Genomic Encyclopedia of Archaeal and Bacterial Type Strains, Phase II (KMG-II): from individual species to whole genera.</title>
        <authorList>
            <person name="Goeker M."/>
        </authorList>
    </citation>
    <scope>NUCLEOTIDE SEQUENCE [LARGE SCALE GENOMIC DNA]</scope>
    <source>
        <strain evidence="2 3">DSM 11458</strain>
    </source>
</reference>
<name>A0A420DRN2_9RHOB</name>
<dbReference type="AlphaFoldDB" id="A0A420DRN2"/>
<gene>
    <name evidence="2" type="ORF">C8N30_1422</name>
</gene>
<organism evidence="2 3">
    <name type="scientific">Sulfitobacter guttiformis</name>
    <dbReference type="NCBI Taxonomy" id="74349"/>
    <lineage>
        <taxon>Bacteria</taxon>
        <taxon>Pseudomonadati</taxon>
        <taxon>Pseudomonadota</taxon>
        <taxon>Alphaproteobacteria</taxon>
        <taxon>Rhodobacterales</taxon>
        <taxon>Roseobacteraceae</taxon>
        <taxon>Sulfitobacter</taxon>
    </lineage>
</organism>
<dbReference type="InterPro" id="IPR010982">
    <property type="entry name" value="Lambda_DNA-bd_dom_sf"/>
</dbReference>
<proteinExistence type="predicted"/>
<dbReference type="Gene3D" id="1.10.260.40">
    <property type="entry name" value="lambda repressor-like DNA-binding domains"/>
    <property type="match status" value="1"/>
</dbReference>
<evidence type="ECO:0000313" key="2">
    <source>
        <dbReference type="EMBL" id="RKE96848.1"/>
    </source>
</evidence>
<dbReference type="GO" id="GO:0003677">
    <property type="term" value="F:DNA binding"/>
    <property type="evidence" value="ECO:0007669"/>
    <property type="project" value="InterPro"/>
</dbReference>